<dbReference type="EMBL" id="BMGG01000003">
    <property type="protein sequence ID" value="GGC59401.1"/>
    <property type="molecule type" value="Genomic_DNA"/>
</dbReference>
<keyword evidence="3" id="KW-1185">Reference proteome</keyword>
<name>A0A916XBE0_9HYPH</name>
<evidence type="ECO:0000256" key="1">
    <source>
        <dbReference type="SAM" id="MobiDB-lite"/>
    </source>
</evidence>
<evidence type="ECO:0000313" key="2">
    <source>
        <dbReference type="EMBL" id="GGC59401.1"/>
    </source>
</evidence>
<keyword evidence="2" id="KW-0489">Methyltransferase</keyword>
<reference evidence="2" key="1">
    <citation type="journal article" date="2014" name="Int. J. Syst. Evol. Microbiol.">
        <title>Complete genome sequence of Corynebacterium casei LMG S-19264T (=DSM 44701T), isolated from a smear-ripened cheese.</title>
        <authorList>
            <consortium name="US DOE Joint Genome Institute (JGI-PGF)"/>
            <person name="Walter F."/>
            <person name="Albersmeier A."/>
            <person name="Kalinowski J."/>
            <person name="Ruckert C."/>
        </authorList>
    </citation>
    <scope>NUCLEOTIDE SEQUENCE</scope>
    <source>
        <strain evidence="2">CGMCC 1.12919</strain>
    </source>
</reference>
<dbReference type="AlphaFoldDB" id="A0A916XBE0"/>
<proteinExistence type="predicted"/>
<evidence type="ECO:0000313" key="3">
    <source>
        <dbReference type="Proteomes" id="UP000637002"/>
    </source>
</evidence>
<dbReference type="Gene3D" id="3.40.50.150">
    <property type="entry name" value="Vaccinia Virus protein VP39"/>
    <property type="match status" value="1"/>
</dbReference>
<dbReference type="Proteomes" id="UP000637002">
    <property type="component" value="Unassembled WGS sequence"/>
</dbReference>
<organism evidence="2 3">
    <name type="scientific">Chelatococcus reniformis</name>
    <dbReference type="NCBI Taxonomy" id="1494448"/>
    <lineage>
        <taxon>Bacteria</taxon>
        <taxon>Pseudomonadati</taxon>
        <taxon>Pseudomonadota</taxon>
        <taxon>Alphaproteobacteria</taxon>
        <taxon>Hyphomicrobiales</taxon>
        <taxon>Chelatococcaceae</taxon>
        <taxon>Chelatococcus</taxon>
    </lineage>
</organism>
<feature type="region of interest" description="Disordered" evidence="1">
    <location>
        <begin position="197"/>
        <end position="216"/>
    </location>
</feature>
<comment type="caution">
    <text evidence="2">The sequence shown here is derived from an EMBL/GenBank/DDBJ whole genome shotgun (WGS) entry which is preliminary data.</text>
</comment>
<keyword evidence="2" id="KW-0808">Transferase</keyword>
<dbReference type="SUPFAM" id="SSF53335">
    <property type="entry name" value="S-adenosyl-L-methionine-dependent methyltransferases"/>
    <property type="match status" value="1"/>
</dbReference>
<dbReference type="GO" id="GO:0032259">
    <property type="term" value="P:methylation"/>
    <property type="evidence" value="ECO:0007669"/>
    <property type="project" value="UniProtKB-KW"/>
</dbReference>
<sequence length="216" mass="23182">MAHSITPDSFNFLRAWTSNPLRIGAIAPSGSALADLMTRGVGPQTGPVLELGAGTGVFTRALLGRGVREDELTLIEYGSDFARLLQQRFPAARVLWMDASRLAQHRLYDGAPVGAVVSGLPLLNMSLRHIVGIMSTAFGYIRPRGAFYQFTYGPRCPVPRPVLDRLGLKATFVGRAMLNIPPAAVYRITARGPLGGSPLTPLAQNAEGRGEESGKR</sequence>
<dbReference type="InterPro" id="IPR029063">
    <property type="entry name" value="SAM-dependent_MTases_sf"/>
</dbReference>
<gene>
    <name evidence="2" type="ORF">GCM10010994_17690</name>
</gene>
<dbReference type="GO" id="GO:0008168">
    <property type="term" value="F:methyltransferase activity"/>
    <property type="evidence" value="ECO:0007669"/>
    <property type="project" value="UniProtKB-KW"/>
</dbReference>
<reference evidence="2" key="2">
    <citation type="submission" date="2020-09" db="EMBL/GenBank/DDBJ databases">
        <authorList>
            <person name="Sun Q."/>
            <person name="Zhou Y."/>
        </authorList>
    </citation>
    <scope>NUCLEOTIDE SEQUENCE</scope>
    <source>
        <strain evidence="2">CGMCC 1.12919</strain>
    </source>
</reference>
<dbReference type="RefSeq" id="WP_244641883.1">
    <property type="nucleotide sequence ID" value="NZ_BMGG01000003.1"/>
</dbReference>
<protein>
    <submittedName>
        <fullName evidence="2">SAM-dependent methyltransferase</fullName>
    </submittedName>
</protein>
<accession>A0A916XBE0</accession>
<dbReference type="FunFam" id="3.40.50.150:FF:000346">
    <property type="entry name" value="Phospholipid N-methyltransferase"/>
    <property type="match status" value="1"/>
</dbReference>